<reference evidence="3 4" key="1">
    <citation type="submission" date="2021-01" db="EMBL/GenBank/DDBJ databases">
        <title>Whole genome shotgun sequence of Plantactinospora mayteni NBRC 109088.</title>
        <authorList>
            <person name="Komaki H."/>
            <person name="Tamura T."/>
        </authorList>
    </citation>
    <scope>NUCLEOTIDE SEQUENCE [LARGE SCALE GENOMIC DNA]</scope>
    <source>
        <strain evidence="3 4">NBRC 109088</strain>
    </source>
</reference>
<evidence type="ECO:0000313" key="4">
    <source>
        <dbReference type="Proteomes" id="UP000621500"/>
    </source>
</evidence>
<dbReference type="InterPro" id="IPR008927">
    <property type="entry name" value="6-PGluconate_DH-like_C_sf"/>
</dbReference>
<sequence length="236" mass="23979">MLGSLAEAEAGGLVLLAGGPDDAVARLRPLLLVLGEPVHLGPVGTGAAAKLVANLALLGTVGVLGEALSLADALGLPRPATCRALARTPLAAQVERRRPAVESGVFPPRFTLGLARKDADLIVAAADRAGVDASLARATRRWLTDAEAAGLGSLGVDVAETAYIGDAEVDLKCAEAAGALAVHARWGVTSPTPVTIPVARQPADVLELLSEPEPGPPDLTTATSPTHRTTHLGDHR</sequence>
<dbReference type="PANTHER" id="PTHR43580:SF2">
    <property type="entry name" value="CYTOKINE-LIKE NUCLEAR FACTOR N-PAC"/>
    <property type="match status" value="1"/>
</dbReference>
<dbReference type="InterPro" id="IPR029154">
    <property type="entry name" value="HIBADH-like_NADP-bd"/>
</dbReference>
<dbReference type="InterPro" id="IPR023214">
    <property type="entry name" value="HAD_sf"/>
</dbReference>
<proteinExistence type="predicted"/>
<dbReference type="Gene3D" id="3.40.50.720">
    <property type="entry name" value="NAD(P)-binding Rossmann-like Domain"/>
    <property type="match status" value="1"/>
</dbReference>
<dbReference type="Gene3D" id="3.40.50.1000">
    <property type="entry name" value="HAD superfamily/HAD-like"/>
    <property type="match status" value="1"/>
</dbReference>
<evidence type="ECO:0000313" key="3">
    <source>
        <dbReference type="EMBL" id="GIH01150.1"/>
    </source>
</evidence>
<protein>
    <recommendedName>
        <fullName evidence="2">3-hydroxyisobutyrate dehydrogenase-like NAD-binding domain-containing protein</fullName>
    </recommendedName>
</protein>
<accession>A0ABQ4F2S3</accession>
<comment type="caution">
    <text evidence="3">The sequence shown here is derived from an EMBL/GenBank/DDBJ whole genome shotgun (WGS) entry which is preliminary data.</text>
</comment>
<dbReference type="Gene3D" id="1.10.1040.10">
    <property type="entry name" value="N-(1-d-carboxylethyl)-l-norvaline Dehydrogenase, domain 2"/>
    <property type="match status" value="1"/>
</dbReference>
<evidence type="ECO:0000256" key="1">
    <source>
        <dbReference type="SAM" id="MobiDB-lite"/>
    </source>
</evidence>
<dbReference type="EMBL" id="BONX01000065">
    <property type="protein sequence ID" value="GIH01150.1"/>
    <property type="molecule type" value="Genomic_DNA"/>
</dbReference>
<feature type="compositionally biased region" description="Low complexity" evidence="1">
    <location>
        <begin position="208"/>
        <end position="227"/>
    </location>
</feature>
<dbReference type="InterPro" id="IPR013328">
    <property type="entry name" value="6PGD_dom2"/>
</dbReference>
<keyword evidence="4" id="KW-1185">Reference proteome</keyword>
<dbReference type="InterPro" id="IPR051265">
    <property type="entry name" value="HIBADH-related_NP60_sf"/>
</dbReference>
<organism evidence="3 4">
    <name type="scientific">Plantactinospora mayteni</name>
    <dbReference type="NCBI Taxonomy" id="566021"/>
    <lineage>
        <taxon>Bacteria</taxon>
        <taxon>Bacillati</taxon>
        <taxon>Actinomycetota</taxon>
        <taxon>Actinomycetes</taxon>
        <taxon>Micromonosporales</taxon>
        <taxon>Micromonosporaceae</taxon>
        <taxon>Plantactinospora</taxon>
    </lineage>
</organism>
<feature type="region of interest" description="Disordered" evidence="1">
    <location>
        <begin position="208"/>
        <end position="236"/>
    </location>
</feature>
<dbReference type="SUPFAM" id="SSF48179">
    <property type="entry name" value="6-phosphogluconate dehydrogenase C-terminal domain-like"/>
    <property type="match status" value="1"/>
</dbReference>
<gene>
    <name evidence="3" type="ORF">Pma05_77220</name>
</gene>
<dbReference type="Pfam" id="PF14833">
    <property type="entry name" value="NAD_binding_11"/>
    <property type="match status" value="1"/>
</dbReference>
<name>A0ABQ4F2S3_9ACTN</name>
<feature type="domain" description="3-hydroxyisobutyrate dehydrogenase-like NAD-binding" evidence="2">
    <location>
        <begin position="44"/>
        <end position="153"/>
    </location>
</feature>
<dbReference type="InterPro" id="IPR036412">
    <property type="entry name" value="HAD-like_sf"/>
</dbReference>
<dbReference type="SUPFAM" id="SSF56784">
    <property type="entry name" value="HAD-like"/>
    <property type="match status" value="1"/>
</dbReference>
<dbReference type="PANTHER" id="PTHR43580">
    <property type="entry name" value="OXIDOREDUCTASE GLYR1-RELATED"/>
    <property type="match status" value="1"/>
</dbReference>
<dbReference type="Proteomes" id="UP000621500">
    <property type="component" value="Unassembled WGS sequence"/>
</dbReference>
<evidence type="ECO:0000259" key="2">
    <source>
        <dbReference type="Pfam" id="PF14833"/>
    </source>
</evidence>